<accession>A0ACB9NTT5</accession>
<comment type="caution">
    <text evidence="1">The sequence shown here is derived from an EMBL/GenBank/DDBJ whole genome shotgun (WGS) entry which is preliminary data.</text>
</comment>
<proteinExistence type="predicted"/>
<name>A0ACB9NTT5_9MYRT</name>
<reference evidence="2" key="1">
    <citation type="journal article" date="2023" name="Front. Plant Sci.">
        <title>Chromosomal-level genome assembly of Melastoma candidum provides insights into trichome evolution.</title>
        <authorList>
            <person name="Zhong Y."/>
            <person name="Wu W."/>
            <person name="Sun C."/>
            <person name="Zou P."/>
            <person name="Liu Y."/>
            <person name="Dai S."/>
            <person name="Zhou R."/>
        </authorList>
    </citation>
    <scope>NUCLEOTIDE SEQUENCE [LARGE SCALE GENOMIC DNA]</scope>
</reference>
<gene>
    <name evidence="1" type="ORF">MLD38_023970</name>
</gene>
<organism evidence="1 2">
    <name type="scientific">Melastoma candidum</name>
    <dbReference type="NCBI Taxonomy" id="119954"/>
    <lineage>
        <taxon>Eukaryota</taxon>
        <taxon>Viridiplantae</taxon>
        <taxon>Streptophyta</taxon>
        <taxon>Embryophyta</taxon>
        <taxon>Tracheophyta</taxon>
        <taxon>Spermatophyta</taxon>
        <taxon>Magnoliopsida</taxon>
        <taxon>eudicotyledons</taxon>
        <taxon>Gunneridae</taxon>
        <taxon>Pentapetalae</taxon>
        <taxon>rosids</taxon>
        <taxon>malvids</taxon>
        <taxon>Myrtales</taxon>
        <taxon>Melastomataceae</taxon>
        <taxon>Melastomatoideae</taxon>
        <taxon>Melastomateae</taxon>
        <taxon>Melastoma</taxon>
    </lineage>
</organism>
<keyword evidence="2" id="KW-1185">Reference proteome</keyword>
<sequence length="141" mass="14999">MTLSPCFTRAAAATAETSNALSATLASPSQFSDRNPTASSLTSISAEESTSKLLKRPLSVSLMARSSSTLTSGGFSGRRANTRHRESSGVTKWKLGFSVVAPTKTTVPSSIRGRRESCWDLLKRWTSSTKSKVPLPSAFLA</sequence>
<evidence type="ECO:0000313" key="2">
    <source>
        <dbReference type="Proteomes" id="UP001057402"/>
    </source>
</evidence>
<protein>
    <submittedName>
        <fullName evidence="1">Uncharacterized protein</fullName>
    </submittedName>
</protein>
<evidence type="ECO:0000313" key="1">
    <source>
        <dbReference type="EMBL" id="KAI4338974.1"/>
    </source>
</evidence>
<dbReference type="EMBL" id="CM042886">
    <property type="protein sequence ID" value="KAI4338974.1"/>
    <property type="molecule type" value="Genomic_DNA"/>
</dbReference>
<dbReference type="Proteomes" id="UP001057402">
    <property type="component" value="Chromosome 7"/>
</dbReference>